<sequence>MSFLPDKVLFMVRFVSAGLTPLSQPGGIRFDLQMCYSAILSNICGKDEIPPLFEDVNHAI</sequence>
<keyword evidence="2" id="KW-1185">Reference proteome</keyword>
<accession>A0A5B7GI58</accession>
<reference evidence="1 2" key="1">
    <citation type="submission" date="2019-05" db="EMBL/GenBank/DDBJ databases">
        <title>Another draft genome of Portunus trituberculatus and its Hox gene families provides insights of decapod evolution.</title>
        <authorList>
            <person name="Jeong J.-H."/>
            <person name="Song I."/>
            <person name="Kim S."/>
            <person name="Choi T."/>
            <person name="Kim D."/>
            <person name="Ryu S."/>
            <person name="Kim W."/>
        </authorList>
    </citation>
    <scope>NUCLEOTIDE SEQUENCE [LARGE SCALE GENOMIC DNA]</scope>
    <source>
        <tissue evidence="1">Muscle</tissue>
    </source>
</reference>
<evidence type="ECO:0000313" key="2">
    <source>
        <dbReference type="Proteomes" id="UP000324222"/>
    </source>
</evidence>
<organism evidence="1 2">
    <name type="scientific">Portunus trituberculatus</name>
    <name type="common">Swimming crab</name>
    <name type="synonym">Neptunus trituberculatus</name>
    <dbReference type="NCBI Taxonomy" id="210409"/>
    <lineage>
        <taxon>Eukaryota</taxon>
        <taxon>Metazoa</taxon>
        <taxon>Ecdysozoa</taxon>
        <taxon>Arthropoda</taxon>
        <taxon>Crustacea</taxon>
        <taxon>Multicrustacea</taxon>
        <taxon>Malacostraca</taxon>
        <taxon>Eumalacostraca</taxon>
        <taxon>Eucarida</taxon>
        <taxon>Decapoda</taxon>
        <taxon>Pleocyemata</taxon>
        <taxon>Brachyura</taxon>
        <taxon>Eubrachyura</taxon>
        <taxon>Portunoidea</taxon>
        <taxon>Portunidae</taxon>
        <taxon>Portuninae</taxon>
        <taxon>Portunus</taxon>
    </lineage>
</organism>
<comment type="caution">
    <text evidence="1">The sequence shown here is derived from an EMBL/GenBank/DDBJ whole genome shotgun (WGS) entry which is preliminary data.</text>
</comment>
<protein>
    <submittedName>
        <fullName evidence="1">Uncharacterized protein</fullName>
    </submittedName>
</protein>
<dbReference type="Proteomes" id="UP000324222">
    <property type="component" value="Unassembled WGS sequence"/>
</dbReference>
<dbReference type="AlphaFoldDB" id="A0A5B7GI58"/>
<gene>
    <name evidence="1" type="ORF">E2C01_050673</name>
</gene>
<proteinExistence type="predicted"/>
<name>A0A5B7GI58_PORTR</name>
<dbReference type="EMBL" id="VSRR010014182">
    <property type="protein sequence ID" value="MPC56708.1"/>
    <property type="molecule type" value="Genomic_DNA"/>
</dbReference>
<evidence type="ECO:0000313" key="1">
    <source>
        <dbReference type="EMBL" id="MPC56708.1"/>
    </source>
</evidence>